<dbReference type="Gene3D" id="3.90.70.10">
    <property type="entry name" value="Cysteine proteinases"/>
    <property type="match status" value="1"/>
</dbReference>
<evidence type="ECO:0000256" key="5">
    <source>
        <dbReference type="ARBA" id="ARBA00022801"/>
    </source>
</evidence>
<dbReference type="PANTHER" id="PTHR21646">
    <property type="entry name" value="UBIQUITIN CARBOXYL-TERMINAL HYDROLASE"/>
    <property type="match status" value="1"/>
</dbReference>
<name>H8X9R3_CANO9</name>
<dbReference type="GO" id="GO:0016579">
    <property type="term" value="P:protein deubiquitination"/>
    <property type="evidence" value="ECO:0007669"/>
    <property type="project" value="InterPro"/>
</dbReference>
<evidence type="ECO:0000313" key="10">
    <source>
        <dbReference type="EMBL" id="CCG24729.1"/>
    </source>
</evidence>
<dbReference type="GeneID" id="14541941"/>
<keyword evidence="4 7" id="KW-0833">Ubl conjugation pathway</keyword>
<dbReference type="GO" id="GO:0006508">
    <property type="term" value="P:proteolysis"/>
    <property type="evidence" value="ECO:0007669"/>
    <property type="project" value="UniProtKB-KW"/>
</dbReference>
<dbReference type="InterPro" id="IPR036873">
    <property type="entry name" value="Rhodanese-like_dom_sf"/>
</dbReference>
<dbReference type="PANTHER" id="PTHR21646:SF95">
    <property type="entry name" value="UBIQUITIN CARBOXYL-TERMINAL HYDROLASE 4-RELATED"/>
    <property type="match status" value="1"/>
</dbReference>
<organism evidence="10 11">
    <name type="scientific">Candida orthopsilosis (strain 90-125)</name>
    <name type="common">Yeast</name>
    <dbReference type="NCBI Taxonomy" id="1136231"/>
    <lineage>
        <taxon>Eukaryota</taxon>
        <taxon>Fungi</taxon>
        <taxon>Dikarya</taxon>
        <taxon>Ascomycota</taxon>
        <taxon>Saccharomycotina</taxon>
        <taxon>Pichiomycetes</taxon>
        <taxon>Debaryomycetaceae</taxon>
        <taxon>Candida/Lodderomyces clade</taxon>
        <taxon>Candida</taxon>
    </lineage>
</organism>
<evidence type="ECO:0000256" key="1">
    <source>
        <dbReference type="ARBA" id="ARBA00000707"/>
    </source>
</evidence>
<dbReference type="CDD" id="cd02674">
    <property type="entry name" value="Peptidase_C19R"/>
    <property type="match status" value="1"/>
</dbReference>
<comment type="catalytic activity">
    <reaction evidence="1 7">
        <text>Thiol-dependent hydrolysis of ester, thioester, amide, peptide and isopeptide bonds formed by the C-terminal Gly of ubiquitin (a 76-residue protein attached to proteins as an intracellular targeting signal).</text>
        <dbReference type="EC" id="3.4.19.12"/>
    </reaction>
</comment>
<dbReference type="PROSITE" id="PS50235">
    <property type="entry name" value="USP_3"/>
    <property type="match status" value="1"/>
</dbReference>
<sequence length="799" mass="91144">MTATLTIKQLDAIQDLIFNKLVQQPTRIKTIVPCQLYLVERLVSQCRLLEKEGYCDYELAYILYVLSKRYFEHFDAKIKGASDELHSMVKGVIEKRAPQAEVIRNHLHVETNDDDLLDRFKALKEGSKSTIAVATKRTVASNGYQESVSPTDLHELVKDKDSKVLLIDYRPRKDYVHNHIKHPNVINIDPSLVNDLPNEATSQDLEAKLKHTMSHQKYKIFEDRQKFDYVVLYDFKFGVSGNNRFIEILKGFEQASVNPFQRLVELLTVKNPLISSRLKLRPIYLSGGIKNWYDIYGDEGIENSRKSSADVDMNGMVYPKSFDDYLSSARKSSPVESANEKPRAHTKNNMSTNNQGASLVSQVMGVQPYNPPSVGTITTKSVSKTNAPSSIPTSVVSSKPQKDQISNLLDEFATGLVNLGNSCYMNCMIQCLAATPQLTTFFFPSISMNGSYKQHINVNNKLGTQGKLTSAFVELLLNMLNNNGKVFSPSKFKKIAGECSPGRQFASCSQQDCTEFVTFLLDGLHEDLNQMPVLDPNEKKRISELTPEQEKNREILPVRLASTIEWERYLKLNFSIIVDNFQGQYLSQLRCLECRTTSTTYNAFSILTLPIPERLNQTQKVTLQDCIEEFTTTELLEDGNKWHCSRCKKFTRSTKKIAITRLPQVLIVNFKRFKVNTSGQIRKLETFVTYPVTEMLDLTKYWTKPGTIMGDADAPKMSIEEETTIIESFPVRNQEPPFRYKLYGVANHFGTLSTGHYTSYVYKRGKKRWCYFDDSKITFNVSPNEVMNKNAFCLFFQRV</sequence>
<reference evidence="10 11" key="1">
    <citation type="journal article" date="2012" name="PLoS ONE">
        <title>Sequence and analysis of the genome of the pathogenic yeast Candida orthopsilosis.</title>
        <authorList>
            <person name="Riccombeni A."/>
            <person name="Vidanes G."/>
            <person name="Proux-Wera E."/>
            <person name="Wolfe K.H."/>
            <person name="Butler G."/>
        </authorList>
    </citation>
    <scope>NUCLEOTIDE SEQUENCE [LARGE SCALE GENOMIC DNA]</scope>
    <source>
        <strain evidence="10 11">Co 90-125</strain>
    </source>
</reference>
<dbReference type="InterPro" id="IPR038765">
    <property type="entry name" value="Papain-like_cys_pep_sf"/>
</dbReference>
<evidence type="ECO:0000256" key="4">
    <source>
        <dbReference type="ARBA" id="ARBA00022786"/>
    </source>
</evidence>
<proteinExistence type="inferred from homology"/>
<dbReference type="GO" id="GO:0004843">
    <property type="term" value="F:cysteine-type deubiquitinase activity"/>
    <property type="evidence" value="ECO:0007669"/>
    <property type="project" value="UniProtKB-UniRule"/>
</dbReference>
<accession>H8X9R3</accession>
<dbReference type="RefSeq" id="XP_003870857.1">
    <property type="nucleotide sequence ID" value="XM_003870808.1"/>
</dbReference>
<dbReference type="InterPro" id="IPR018200">
    <property type="entry name" value="USP_CS"/>
</dbReference>
<dbReference type="AlphaFoldDB" id="H8X9R3"/>
<feature type="region of interest" description="Disordered" evidence="8">
    <location>
        <begin position="329"/>
        <end position="354"/>
    </location>
</feature>
<evidence type="ECO:0000259" key="9">
    <source>
        <dbReference type="PROSITE" id="PS50235"/>
    </source>
</evidence>
<dbReference type="eggNOG" id="KOG1868">
    <property type="taxonomic scope" value="Eukaryota"/>
</dbReference>
<protein>
    <recommendedName>
        <fullName evidence="7">Ubiquitin carboxyl-terminal hydrolase</fullName>
        <ecNumber evidence="7">3.4.19.12</ecNumber>
    </recommendedName>
</protein>
<dbReference type="InterPro" id="IPR050185">
    <property type="entry name" value="Ub_carboxyl-term_hydrolase"/>
</dbReference>
<dbReference type="KEGG" id="cot:CORT_0G00390"/>
<dbReference type="SUPFAM" id="SSF54001">
    <property type="entry name" value="Cysteine proteinases"/>
    <property type="match status" value="1"/>
</dbReference>
<dbReference type="Gene3D" id="3.40.250.10">
    <property type="entry name" value="Rhodanese-like domain"/>
    <property type="match status" value="1"/>
</dbReference>
<dbReference type="SUPFAM" id="SSF52821">
    <property type="entry name" value="Rhodanese/Cell cycle control phosphatase"/>
    <property type="match status" value="1"/>
</dbReference>
<dbReference type="OrthoDB" id="292964at2759"/>
<evidence type="ECO:0000256" key="6">
    <source>
        <dbReference type="ARBA" id="ARBA00022807"/>
    </source>
</evidence>
<dbReference type="InterPro" id="IPR001394">
    <property type="entry name" value="Peptidase_C19_UCH"/>
</dbReference>
<dbReference type="EMBL" id="HE681725">
    <property type="protein sequence ID" value="CCG24729.1"/>
    <property type="molecule type" value="Genomic_DNA"/>
</dbReference>
<keyword evidence="6 7" id="KW-0788">Thiol protease</keyword>
<evidence type="ECO:0000256" key="3">
    <source>
        <dbReference type="ARBA" id="ARBA00022670"/>
    </source>
</evidence>
<evidence type="ECO:0000256" key="2">
    <source>
        <dbReference type="ARBA" id="ARBA00009085"/>
    </source>
</evidence>
<evidence type="ECO:0000313" key="11">
    <source>
        <dbReference type="Proteomes" id="UP000005018"/>
    </source>
</evidence>
<dbReference type="Pfam" id="PF00443">
    <property type="entry name" value="UCH"/>
    <property type="match status" value="1"/>
</dbReference>
<evidence type="ECO:0000256" key="7">
    <source>
        <dbReference type="RuleBase" id="RU366025"/>
    </source>
</evidence>
<comment type="similarity">
    <text evidence="2 7">Belongs to the peptidase C19 family.</text>
</comment>
<dbReference type="PROSITE" id="PS00972">
    <property type="entry name" value="USP_1"/>
    <property type="match status" value="1"/>
</dbReference>
<dbReference type="HOGENOM" id="CLU_005922_1_0_1"/>
<dbReference type="PROSITE" id="PS00973">
    <property type="entry name" value="USP_2"/>
    <property type="match status" value="1"/>
</dbReference>
<dbReference type="Proteomes" id="UP000005018">
    <property type="component" value="Chromosome 7"/>
</dbReference>
<keyword evidence="5 7" id="KW-0378">Hydrolase</keyword>
<feature type="domain" description="USP" evidence="9">
    <location>
        <begin position="414"/>
        <end position="799"/>
    </location>
</feature>
<dbReference type="EC" id="3.4.19.12" evidence="7"/>
<keyword evidence="11" id="KW-1185">Reference proteome</keyword>
<dbReference type="InterPro" id="IPR028889">
    <property type="entry name" value="USP"/>
</dbReference>
<evidence type="ECO:0000256" key="8">
    <source>
        <dbReference type="SAM" id="MobiDB-lite"/>
    </source>
</evidence>
<gene>
    <name evidence="10" type="ORF">CORT_0G00390</name>
</gene>
<keyword evidence="3 7" id="KW-0645">Protease</keyword>